<dbReference type="PROSITE" id="PS00198">
    <property type="entry name" value="4FE4S_FER_1"/>
    <property type="match status" value="1"/>
</dbReference>
<evidence type="ECO:0000256" key="6">
    <source>
        <dbReference type="ARBA" id="ARBA00023004"/>
    </source>
</evidence>
<dbReference type="InterPro" id="IPR017896">
    <property type="entry name" value="4Fe4S_Fe-S-bd"/>
</dbReference>
<keyword evidence="5" id="KW-0813">Transport</keyword>
<proteinExistence type="predicted"/>
<protein>
    <submittedName>
        <fullName evidence="10">4Fe-4S dicluster domain-containing protein</fullName>
    </submittedName>
</protein>
<evidence type="ECO:0000259" key="8">
    <source>
        <dbReference type="PROSITE" id="PS51379"/>
    </source>
</evidence>
<dbReference type="EMBL" id="DTBD01000012">
    <property type="protein sequence ID" value="HGQ63961.1"/>
    <property type="molecule type" value="Genomic_DNA"/>
</dbReference>
<evidence type="ECO:0000256" key="7">
    <source>
        <dbReference type="ARBA" id="ARBA00023014"/>
    </source>
</evidence>
<feature type="domain" description="4Fe-4S ferredoxin-type" evidence="8">
    <location>
        <begin position="77"/>
        <end position="106"/>
    </location>
</feature>
<keyword evidence="6" id="KW-0408">Iron</keyword>
<evidence type="ECO:0000256" key="2">
    <source>
        <dbReference type="ARBA" id="ARBA00022485"/>
    </source>
</evidence>
<keyword evidence="4" id="KW-0677">Repeat</keyword>
<dbReference type="PANTHER" id="PTHR43724">
    <property type="entry name" value="PYRUVATE SYNTHASE SUBUNIT PORD"/>
    <property type="match status" value="1"/>
</dbReference>
<name>A0A7C4JJR1_9CREN</name>
<feature type="domain" description="4Fe-4S ferredoxin-type" evidence="8">
    <location>
        <begin position="36"/>
        <end position="65"/>
    </location>
</feature>
<evidence type="ECO:0000256" key="4">
    <source>
        <dbReference type="ARBA" id="ARBA00022737"/>
    </source>
</evidence>
<dbReference type="GO" id="GO:0051539">
    <property type="term" value="F:4 iron, 4 sulfur cluster binding"/>
    <property type="evidence" value="ECO:0007669"/>
    <property type="project" value="UniProtKB-KW"/>
</dbReference>
<dbReference type="AlphaFoldDB" id="A0A7C4JJR1"/>
<dbReference type="GO" id="GO:0046872">
    <property type="term" value="F:metal ion binding"/>
    <property type="evidence" value="ECO:0007669"/>
    <property type="project" value="UniProtKB-KW"/>
</dbReference>
<reference evidence="10" key="1">
    <citation type="journal article" date="2020" name="mSystems">
        <title>Genome- and Community-Level Interaction Insights into Carbon Utilization and Element Cycling Functions of Hydrothermarchaeota in Hydrothermal Sediment.</title>
        <authorList>
            <person name="Zhou Z."/>
            <person name="Liu Y."/>
            <person name="Xu W."/>
            <person name="Pan J."/>
            <person name="Luo Z.H."/>
            <person name="Li M."/>
        </authorList>
    </citation>
    <scope>NUCLEOTIDE SEQUENCE [LARGE SCALE GENOMIC DNA]</scope>
    <source>
        <strain evidence="10">SpSt-637</strain>
        <strain evidence="9">SpSt-667</strain>
    </source>
</reference>
<keyword evidence="3" id="KW-0479">Metal-binding</keyword>
<dbReference type="Gene3D" id="3.30.70.3270">
    <property type="match status" value="1"/>
</dbReference>
<dbReference type="GO" id="GO:0016625">
    <property type="term" value="F:oxidoreductase activity, acting on the aldehyde or oxo group of donors, iron-sulfur protein as acceptor"/>
    <property type="evidence" value="ECO:0007669"/>
    <property type="project" value="InterPro"/>
</dbReference>
<comment type="cofactor">
    <cofactor evidence="1">
        <name>[4Fe-4S] cluster</name>
        <dbReference type="ChEBI" id="CHEBI:49883"/>
    </cofactor>
</comment>
<comment type="caution">
    <text evidence="10">The sequence shown here is derived from an EMBL/GenBank/DDBJ whole genome shotgun (WGS) entry which is preliminary data.</text>
</comment>
<dbReference type="PANTHER" id="PTHR43724:SF1">
    <property type="entry name" value="PYRUVATE SYNTHASE SUBUNIT PORD"/>
    <property type="match status" value="1"/>
</dbReference>
<keyword evidence="2" id="KW-0004">4Fe-4S</keyword>
<evidence type="ECO:0000313" key="10">
    <source>
        <dbReference type="EMBL" id="HGQ63961.1"/>
    </source>
</evidence>
<dbReference type="InterPro" id="IPR011898">
    <property type="entry name" value="PorD_KorD"/>
</dbReference>
<sequence length="108" mass="12283">MSSEKKLPGWRSIPSAGMVLKPGNFAERPTGDWRIFKPIINQDKCLRCLICWAICPEPAINIVDKPYRTATGKEWKFTLEVNYNYCKGCGLCVEECPVKAINFVEEVK</sequence>
<evidence type="ECO:0000313" key="9">
    <source>
        <dbReference type="EMBL" id="HGQ35636.1"/>
    </source>
</evidence>
<dbReference type="Pfam" id="PF14697">
    <property type="entry name" value="Fer4_21"/>
    <property type="match status" value="1"/>
</dbReference>
<dbReference type="InterPro" id="IPR017900">
    <property type="entry name" value="4Fe4S_Fe_S_CS"/>
</dbReference>
<dbReference type="NCBIfam" id="TIGR02179">
    <property type="entry name" value="PorD_KorD"/>
    <property type="match status" value="1"/>
</dbReference>
<keyword evidence="7" id="KW-0411">Iron-sulfur</keyword>
<evidence type="ECO:0000256" key="1">
    <source>
        <dbReference type="ARBA" id="ARBA00001966"/>
    </source>
</evidence>
<accession>A0A7C4JJR1</accession>
<dbReference type="EMBL" id="DTCK01000016">
    <property type="protein sequence ID" value="HGQ35636.1"/>
    <property type="molecule type" value="Genomic_DNA"/>
</dbReference>
<keyword evidence="5" id="KW-0249">Electron transport</keyword>
<evidence type="ECO:0000256" key="5">
    <source>
        <dbReference type="ARBA" id="ARBA00022982"/>
    </source>
</evidence>
<dbReference type="SUPFAM" id="SSF54862">
    <property type="entry name" value="4Fe-4S ferredoxins"/>
    <property type="match status" value="1"/>
</dbReference>
<evidence type="ECO:0000256" key="3">
    <source>
        <dbReference type="ARBA" id="ARBA00022723"/>
    </source>
</evidence>
<organism evidence="10">
    <name type="scientific">Ignisphaera aggregans</name>
    <dbReference type="NCBI Taxonomy" id="334771"/>
    <lineage>
        <taxon>Archaea</taxon>
        <taxon>Thermoproteota</taxon>
        <taxon>Thermoprotei</taxon>
        <taxon>Desulfurococcales</taxon>
        <taxon>Desulfurococcaceae</taxon>
        <taxon>Ignisphaera</taxon>
    </lineage>
</organism>
<dbReference type="PROSITE" id="PS51379">
    <property type="entry name" value="4FE4S_FER_2"/>
    <property type="match status" value="2"/>
</dbReference>
<gene>
    <name evidence="10" type="ORF">ENU08_01800</name>
    <name evidence="9" type="ORF">ENU41_03040</name>
</gene>